<dbReference type="InterPro" id="IPR008271">
    <property type="entry name" value="Ser/Thr_kinase_AS"/>
</dbReference>
<keyword evidence="3" id="KW-0418">Kinase</keyword>
<protein>
    <recommendedName>
        <fullName evidence="7">Protein kinase domain-containing protein</fullName>
    </recommendedName>
</protein>
<dbReference type="Pfam" id="PF00069">
    <property type="entry name" value="Pkinase"/>
    <property type="match status" value="1"/>
</dbReference>
<dbReference type="AlphaFoldDB" id="A0AAD5H3K7"/>
<evidence type="ECO:0000259" key="7">
    <source>
        <dbReference type="PROSITE" id="PS50011"/>
    </source>
</evidence>
<dbReference type="GO" id="GO:0005524">
    <property type="term" value="F:ATP binding"/>
    <property type="evidence" value="ECO:0007669"/>
    <property type="project" value="UniProtKB-UniRule"/>
</dbReference>
<dbReference type="InterPro" id="IPR051681">
    <property type="entry name" value="Ser/Thr_Kinases-Pseudokinases"/>
</dbReference>
<evidence type="ECO:0000256" key="3">
    <source>
        <dbReference type="ARBA" id="ARBA00022777"/>
    </source>
</evidence>
<proteinExistence type="predicted"/>
<keyword evidence="6" id="KW-0732">Signal</keyword>
<evidence type="ECO:0000256" key="1">
    <source>
        <dbReference type="ARBA" id="ARBA00022679"/>
    </source>
</evidence>
<comment type="caution">
    <text evidence="8">The sequence shown here is derived from an EMBL/GenBank/DDBJ whole genome shotgun (WGS) entry which is preliminary data.</text>
</comment>
<evidence type="ECO:0000256" key="4">
    <source>
        <dbReference type="ARBA" id="ARBA00022840"/>
    </source>
</evidence>
<dbReference type="InterPro" id="IPR003609">
    <property type="entry name" value="Pan_app"/>
</dbReference>
<feature type="signal peptide" evidence="6">
    <location>
        <begin position="1"/>
        <end position="17"/>
    </location>
</feature>
<dbReference type="InterPro" id="IPR011009">
    <property type="entry name" value="Kinase-like_dom_sf"/>
</dbReference>
<dbReference type="EMBL" id="JADXDR010000044">
    <property type="protein sequence ID" value="KAI7843034.1"/>
    <property type="molecule type" value="Genomic_DNA"/>
</dbReference>
<keyword evidence="9" id="KW-1185">Reference proteome</keyword>
<dbReference type="SUPFAM" id="SSF56112">
    <property type="entry name" value="Protein kinase-like (PK-like)"/>
    <property type="match status" value="1"/>
</dbReference>
<evidence type="ECO:0000256" key="2">
    <source>
        <dbReference type="ARBA" id="ARBA00022741"/>
    </source>
</evidence>
<dbReference type="PROSITE" id="PS00108">
    <property type="entry name" value="PROTEIN_KINASE_ST"/>
    <property type="match status" value="1"/>
</dbReference>
<reference evidence="8" key="1">
    <citation type="submission" date="2020-11" db="EMBL/GenBank/DDBJ databases">
        <title>Chlorella ohadii genome sequencing and assembly.</title>
        <authorList>
            <person name="Murik O."/>
            <person name="Treves H."/>
            <person name="Kedem I."/>
            <person name="Shotland Y."/>
            <person name="Kaplan A."/>
        </authorList>
    </citation>
    <scope>NUCLEOTIDE SEQUENCE</scope>
    <source>
        <strain evidence="8">1</strain>
    </source>
</reference>
<evidence type="ECO:0000313" key="8">
    <source>
        <dbReference type="EMBL" id="KAI7843034.1"/>
    </source>
</evidence>
<evidence type="ECO:0000256" key="6">
    <source>
        <dbReference type="SAM" id="SignalP"/>
    </source>
</evidence>
<dbReference type="PROSITE" id="PS50011">
    <property type="entry name" value="PROTEIN_KINASE_DOM"/>
    <property type="match status" value="1"/>
</dbReference>
<dbReference type="Gene3D" id="1.10.510.10">
    <property type="entry name" value="Transferase(Phosphotransferase) domain 1"/>
    <property type="match status" value="1"/>
</dbReference>
<organism evidence="8 9">
    <name type="scientific">Chlorella ohadii</name>
    <dbReference type="NCBI Taxonomy" id="2649997"/>
    <lineage>
        <taxon>Eukaryota</taxon>
        <taxon>Viridiplantae</taxon>
        <taxon>Chlorophyta</taxon>
        <taxon>core chlorophytes</taxon>
        <taxon>Trebouxiophyceae</taxon>
        <taxon>Chlorellales</taxon>
        <taxon>Chlorellaceae</taxon>
        <taxon>Chlorella clade</taxon>
        <taxon>Chlorella</taxon>
    </lineage>
</organism>
<dbReference type="SMART" id="SM00220">
    <property type="entry name" value="S_TKc"/>
    <property type="match status" value="1"/>
</dbReference>
<evidence type="ECO:0000256" key="5">
    <source>
        <dbReference type="PROSITE-ProRule" id="PRU10141"/>
    </source>
</evidence>
<keyword evidence="1" id="KW-0808">Transferase</keyword>
<dbReference type="InterPro" id="IPR017441">
    <property type="entry name" value="Protein_kinase_ATP_BS"/>
</dbReference>
<dbReference type="Pfam" id="PF14295">
    <property type="entry name" value="PAN_4"/>
    <property type="match status" value="2"/>
</dbReference>
<keyword evidence="2 5" id="KW-0547">Nucleotide-binding</keyword>
<evidence type="ECO:0000313" key="9">
    <source>
        <dbReference type="Proteomes" id="UP001205105"/>
    </source>
</evidence>
<dbReference type="PANTHER" id="PTHR44329:SF214">
    <property type="entry name" value="PROTEIN KINASE DOMAIN-CONTAINING PROTEIN"/>
    <property type="match status" value="1"/>
</dbReference>
<dbReference type="PROSITE" id="PS00107">
    <property type="entry name" value="PROTEIN_KINASE_ATP"/>
    <property type="match status" value="1"/>
</dbReference>
<gene>
    <name evidence="8" type="ORF">COHA_003366</name>
</gene>
<keyword evidence="4 5" id="KW-0067">ATP-binding</keyword>
<sequence length="960" mass="99274">MPPLLLVLLAALAAAAGQPLQPGQVYRVVESGSITFVAPSVALEAREALDIVSTPTLEACAAACRQLVDCTEFEYCAVPAGCKQAEPKELYMDCRLIASNCSVLPTVEAAGNGWIQRVSGFPLRHTPIELPDFTTAPAQVLAGGDFDCPGSILPGRCAFRSVHSAVSICSSMARCRSVLQYHNGTDGCSEPVAVLSTSWPTETNSYVAPTVDVLTKKTDKMMTTMLMAADGVVLEPSEADLAAAANASDPSTAWLGCIMAEGALMDGSVVAVADGVATAEDCCRACRANSKCNVWNHCSQQGGCSFAASSPLLGQFTVNLTQGQCELRYQETVATGWPPIVLAKGADVPLTAGAPLAVAGQQLPGYVALPGRAAFDYGMFECAESAWPELKQCILVDQPAQLAAKCSSIPDCVAMVIKPVPGLPSSLHAGNLRNAFNTSELGLSPTDLMYVRVSVLAAHSSGSSSGLSGGAVAGIAVGACAAAAALTAWDPSHTPSPFAAQATTPFDAPIMPPSPFVAQAATPIDAAATPPSPFAAQAATPIGSAVPATAAGSSVAVLEGINSRRYTSSRNAAVLSVVATEAEAAATAAASMAAAAAASASGTGSSGHDSFSHSSEEQPLPELAQYVAQCDAACNAGLRGAPSLAQELTSISIDSLPPSLRASVVDVSQIRYLTGPGGELQELGKGASGTVYRALYLDEIVAAKEIDIGRSLSMQEAFVNEALRLHQLHHPHVVALLGVTIAGSTGILLMEYCAGRDLRSALGLTAADSNERIFGWYRRGRRVVSEIAKALNFLHARGVVHMDVKSNNVLLTSGGTAKLADVGLSLLQTGTFLSDVPVIGTFAWVAPEILVGSKQCSSAVDIYSLGVVMWEIITGERPKRGSLRMPVVPDECPQEMSDLMMECLSLEPSQRPTASQVVRRLENGRGRLDATSVVVPFRAATSAAQSAGTEPPSDGQMPHV</sequence>
<feature type="chain" id="PRO_5042049093" description="Protein kinase domain-containing protein" evidence="6">
    <location>
        <begin position="18"/>
        <end position="960"/>
    </location>
</feature>
<dbReference type="GO" id="GO:0004674">
    <property type="term" value="F:protein serine/threonine kinase activity"/>
    <property type="evidence" value="ECO:0007669"/>
    <property type="project" value="TreeGrafter"/>
</dbReference>
<feature type="binding site" evidence="5">
    <location>
        <position position="704"/>
    </location>
    <ligand>
        <name>ATP</name>
        <dbReference type="ChEBI" id="CHEBI:30616"/>
    </ligand>
</feature>
<accession>A0AAD5H3K7</accession>
<feature type="domain" description="Protein kinase" evidence="7">
    <location>
        <begin position="677"/>
        <end position="928"/>
    </location>
</feature>
<dbReference type="Proteomes" id="UP001205105">
    <property type="component" value="Unassembled WGS sequence"/>
</dbReference>
<dbReference type="PANTHER" id="PTHR44329">
    <property type="entry name" value="SERINE/THREONINE-PROTEIN KINASE TNNI3K-RELATED"/>
    <property type="match status" value="1"/>
</dbReference>
<name>A0AAD5H3K7_9CHLO</name>
<dbReference type="InterPro" id="IPR000719">
    <property type="entry name" value="Prot_kinase_dom"/>
</dbReference>